<feature type="binding site" evidence="14">
    <location>
        <position position="140"/>
    </location>
    <ligand>
        <name>ATP</name>
        <dbReference type="ChEBI" id="CHEBI:30616"/>
    </ligand>
</feature>
<evidence type="ECO:0000256" key="7">
    <source>
        <dbReference type="ARBA" id="ARBA00022842"/>
    </source>
</evidence>
<dbReference type="Gene3D" id="3.30.470.20">
    <property type="entry name" value="ATP-grasp fold, B domain"/>
    <property type="match status" value="1"/>
</dbReference>
<dbReference type="Pfam" id="PF01820">
    <property type="entry name" value="Dala_Dala_lig_N"/>
    <property type="match status" value="1"/>
</dbReference>
<evidence type="ECO:0000256" key="2">
    <source>
        <dbReference type="ARBA" id="ARBA00010871"/>
    </source>
</evidence>
<dbReference type="HAMAP" id="MF_00047">
    <property type="entry name" value="Dala_Dala_lig"/>
    <property type="match status" value="1"/>
</dbReference>
<feature type="binding site" evidence="15">
    <location>
        <position position="313"/>
    </location>
    <ligand>
        <name>Mg(2+)</name>
        <dbReference type="ChEBI" id="CHEBI:18420"/>
        <label>2</label>
    </ligand>
</feature>
<comment type="catalytic activity">
    <reaction evidence="12">
        <text>2 D-alanine + ATP = D-alanyl-D-alanine + ADP + phosphate + H(+)</text>
        <dbReference type="Rhea" id="RHEA:11224"/>
        <dbReference type="ChEBI" id="CHEBI:15378"/>
        <dbReference type="ChEBI" id="CHEBI:30616"/>
        <dbReference type="ChEBI" id="CHEBI:43474"/>
        <dbReference type="ChEBI" id="CHEBI:57416"/>
        <dbReference type="ChEBI" id="CHEBI:57822"/>
        <dbReference type="ChEBI" id="CHEBI:456216"/>
        <dbReference type="EC" id="6.3.2.4"/>
    </reaction>
</comment>
<feature type="binding site" evidence="15">
    <location>
        <position position="311"/>
    </location>
    <ligand>
        <name>Mg(2+)</name>
        <dbReference type="ChEBI" id="CHEBI:18420"/>
        <label>2</label>
    </ligand>
</feature>
<dbReference type="GO" id="GO:0046872">
    <property type="term" value="F:metal ion binding"/>
    <property type="evidence" value="ECO:0007669"/>
    <property type="project" value="UniProtKB-KW"/>
</dbReference>
<feature type="binding site" evidence="14">
    <location>
        <begin position="219"/>
        <end position="226"/>
    </location>
    <ligand>
        <name>ATP</name>
        <dbReference type="ChEBI" id="CHEBI:30616"/>
    </ligand>
</feature>
<feature type="binding site" evidence="15">
    <location>
        <position position="299"/>
    </location>
    <ligand>
        <name>Mg(2+)</name>
        <dbReference type="ChEBI" id="CHEBI:18420"/>
        <label>1</label>
    </ligand>
</feature>
<evidence type="ECO:0000259" key="17">
    <source>
        <dbReference type="PROSITE" id="PS50975"/>
    </source>
</evidence>
<feature type="binding site" evidence="14">
    <location>
        <begin position="181"/>
        <end position="183"/>
    </location>
    <ligand>
        <name>ATP</name>
        <dbReference type="ChEBI" id="CHEBI:30616"/>
    </ligand>
</feature>
<evidence type="ECO:0000256" key="10">
    <source>
        <dbReference type="ARBA" id="ARBA00023211"/>
    </source>
</evidence>
<dbReference type="GO" id="GO:0008716">
    <property type="term" value="F:D-alanine-D-alanine ligase activity"/>
    <property type="evidence" value="ECO:0007669"/>
    <property type="project" value="UniProtKB-UniRule"/>
</dbReference>
<evidence type="ECO:0000256" key="4">
    <source>
        <dbReference type="ARBA" id="ARBA00022723"/>
    </source>
</evidence>
<dbReference type="InterPro" id="IPR005905">
    <property type="entry name" value="D_ala_D_ala"/>
</dbReference>
<organism evidence="18 19">
    <name type="scientific">Vallitalea longa</name>
    <dbReference type="NCBI Taxonomy" id="2936439"/>
    <lineage>
        <taxon>Bacteria</taxon>
        <taxon>Bacillati</taxon>
        <taxon>Bacillota</taxon>
        <taxon>Clostridia</taxon>
        <taxon>Lachnospirales</taxon>
        <taxon>Vallitaleaceae</taxon>
        <taxon>Vallitalea</taxon>
    </lineage>
</organism>
<dbReference type="Gene3D" id="3.40.50.20">
    <property type="match status" value="1"/>
</dbReference>
<dbReference type="Pfam" id="PF07478">
    <property type="entry name" value="Dala_Dala_lig_C"/>
    <property type="match status" value="1"/>
</dbReference>
<evidence type="ECO:0000313" key="18">
    <source>
        <dbReference type="EMBL" id="GKX30044.1"/>
    </source>
</evidence>
<keyword evidence="7 15" id="KW-0460">Magnesium</keyword>
<dbReference type="InterPro" id="IPR000291">
    <property type="entry name" value="D-Ala_lig_Van_CS"/>
</dbReference>
<keyword evidence="8 12" id="KW-0133">Cell shape</keyword>
<evidence type="ECO:0000256" key="14">
    <source>
        <dbReference type="PIRSR" id="PIRSR039102-2"/>
    </source>
</evidence>
<keyword evidence="9 12" id="KW-0573">Peptidoglycan synthesis</keyword>
<dbReference type="AlphaFoldDB" id="A0A9W5YBG7"/>
<dbReference type="SUPFAM" id="SSF56059">
    <property type="entry name" value="Glutathione synthetase ATP-binding domain-like"/>
    <property type="match status" value="1"/>
</dbReference>
<evidence type="ECO:0000256" key="13">
    <source>
        <dbReference type="PIRSR" id="PIRSR039102-1"/>
    </source>
</evidence>
<keyword evidence="6 16" id="KW-0067">ATP-binding</keyword>
<dbReference type="SUPFAM" id="SSF52440">
    <property type="entry name" value="PreATP-grasp domain"/>
    <property type="match status" value="1"/>
</dbReference>
<dbReference type="RefSeq" id="WP_281815904.1">
    <property type="nucleotide sequence ID" value="NZ_BRLB01000007.1"/>
</dbReference>
<keyword evidence="4 15" id="KW-0479">Metal-binding</keyword>
<accession>A0A9W5YBG7</accession>
<dbReference type="PANTHER" id="PTHR23132">
    <property type="entry name" value="D-ALANINE--D-ALANINE LIGASE"/>
    <property type="match status" value="1"/>
</dbReference>
<dbReference type="PROSITE" id="PS50975">
    <property type="entry name" value="ATP_GRASP"/>
    <property type="match status" value="1"/>
</dbReference>
<evidence type="ECO:0000256" key="11">
    <source>
        <dbReference type="ARBA" id="ARBA00023316"/>
    </source>
</evidence>
<evidence type="ECO:0000256" key="5">
    <source>
        <dbReference type="ARBA" id="ARBA00022741"/>
    </source>
</evidence>
<dbReference type="EC" id="6.3.2.4" evidence="12"/>
<feature type="binding site" evidence="14">
    <location>
        <begin position="189"/>
        <end position="190"/>
    </location>
    <ligand>
        <name>ATP</name>
        <dbReference type="ChEBI" id="CHEBI:30616"/>
    </ligand>
</feature>
<keyword evidence="11 12" id="KW-0961">Cell wall biogenesis/degradation</keyword>
<feature type="domain" description="ATP-grasp" evidence="17">
    <location>
        <begin position="144"/>
        <end position="344"/>
    </location>
</feature>
<sequence length="348" mass="38866">MEKKKIAILFGGYSSEYNVSLQSANAIIKNLNSELYEKILIGITSNGLWYRFYGNIDEIENDTWHINKNECVPVVISPNRDFGGIIEFTDNKNRFTEIDAAFPVLHGKNGEDGTVQGMIELAGIPLIGCDTLSSSLCMDKNRAHKLVKQAGIDIPDSVIFNKDDNVEYISSEIKHLKYPFFVKPLKAGSSLGITKVNKKEELSEAIDLAFSFDDELIIEENIDGFEVGCAILGNEQLIIGEVDEIELSDGFFDNIEKYTLKSSKIHMPVRIGTTESDKIKKTAAKIYKTLGCKGFARVDMFYDNGRIIFNEVNTIPGFTAHSRYPNMMKGIGLSFSDILDKLIEIGIE</sequence>
<dbReference type="EMBL" id="BRLB01000007">
    <property type="protein sequence ID" value="GKX30044.1"/>
    <property type="molecule type" value="Genomic_DNA"/>
</dbReference>
<dbReference type="InterPro" id="IPR013815">
    <property type="entry name" value="ATP_grasp_subdomain_1"/>
</dbReference>
<dbReference type="NCBIfam" id="TIGR01205">
    <property type="entry name" value="D_ala_D_alaTIGR"/>
    <property type="match status" value="1"/>
</dbReference>
<evidence type="ECO:0000256" key="3">
    <source>
        <dbReference type="ARBA" id="ARBA00022598"/>
    </source>
</evidence>
<dbReference type="Gene3D" id="3.30.1490.20">
    <property type="entry name" value="ATP-grasp fold, A domain"/>
    <property type="match status" value="1"/>
</dbReference>
<dbReference type="GO" id="GO:0071555">
    <property type="term" value="P:cell wall organization"/>
    <property type="evidence" value="ECO:0007669"/>
    <property type="project" value="UniProtKB-KW"/>
</dbReference>
<proteinExistence type="inferred from homology"/>
<gene>
    <name evidence="18" type="primary">vanG</name>
    <name evidence="12" type="synonym">ddl</name>
    <name evidence="18" type="ORF">SH1V18_25240</name>
</gene>
<comment type="similarity">
    <text evidence="2 12">Belongs to the D-alanine--D-alanine ligase family.</text>
</comment>
<dbReference type="InterPro" id="IPR016185">
    <property type="entry name" value="PreATP-grasp_dom_sf"/>
</dbReference>
<dbReference type="PIRSF" id="PIRSF039102">
    <property type="entry name" value="Ddl/VanB"/>
    <property type="match status" value="1"/>
</dbReference>
<feature type="active site" evidence="13">
    <location>
        <position position="322"/>
    </location>
</feature>
<dbReference type="NCBIfam" id="NF000091">
    <property type="entry name" value="D_ala_D_ser_VanG"/>
    <property type="match status" value="1"/>
</dbReference>
<dbReference type="InterPro" id="IPR011761">
    <property type="entry name" value="ATP-grasp"/>
</dbReference>
<name>A0A9W5YBG7_9FIRM</name>
<dbReference type="PROSITE" id="PS00844">
    <property type="entry name" value="DALA_DALA_LIGASE_2"/>
    <property type="match status" value="1"/>
</dbReference>
<feature type="active site" evidence="13">
    <location>
        <position position="16"/>
    </location>
</feature>
<comment type="pathway">
    <text evidence="12">Cell wall biogenesis; peptidoglycan biosynthesis.</text>
</comment>
<comment type="caution">
    <text evidence="18">The sequence shown here is derived from an EMBL/GenBank/DDBJ whole genome shotgun (WGS) entry which is preliminary data.</text>
</comment>
<keyword evidence="5 14" id="KW-0547">Nucleotide-binding</keyword>
<evidence type="ECO:0000256" key="12">
    <source>
        <dbReference type="HAMAP-Rule" id="MF_00047"/>
    </source>
</evidence>
<reference evidence="18" key="1">
    <citation type="submission" date="2022-06" db="EMBL/GenBank/DDBJ databases">
        <title>Vallitalea longa sp. nov., an anaerobic bacterium isolated from marine sediment.</title>
        <authorList>
            <person name="Hirano S."/>
            <person name="Terahara T."/>
            <person name="Mori K."/>
            <person name="Hamada M."/>
            <person name="Matsumoto R."/>
            <person name="Kobayashi T."/>
        </authorList>
    </citation>
    <scope>NUCLEOTIDE SEQUENCE</scope>
    <source>
        <strain evidence="18">SH18-1</strain>
    </source>
</reference>
<dbReference type="Proteomes" id="UP001144256">
    <property type="component" value="Unassembled WGS sequence"/>
</dbReference>
<dbReference type="GO" id="GO:0009252">
    <property type="term" value="P:peptidoglycan biosynthetic process"/>
    <property type="evidence" value="ECO:0007669"/>
    <property type="project" value="UniProtKB-UniRule"/>
</dbReference>
<evidence type="ECO:0000256" key="8">
    <source>
        <dbReference type="ARBA" id="ARBA00022960"/>
    </source>
</evidence>
<evidence type="ECO:0000256" key="1">
    <source>
        <dbReference type="ARBA" id="ARBA00001936"/>
    </source>
</evidence>
<feature type="binding site" evidence="15">
    <location>
        <position position="311"/>
    </location>
    <ligand>
        <name>Mg(2+)</name>
        <dbReference type="ChEBI" id="CHEBI:18420"/>
        <label>1</label>
    </ligand>
</feature>
<keyword evidence="3 12" id="KW-0436">Ligase</keyword>
<feature type="binding site" evidence="14">
    <location>
        <begin position="310"/>
        <end position="311"/>
    </location>
    <ligand>
        <name>ATP</name>
        <dbReference type="ChEBI" id="CHEBI:30616"/>
    </ligand>
</feature>
<evidence type="ECO:0000313" key="19">
    <source>
        <dbReference type="Proteomes" id="UP001144256"/>
    </source>
</evidence>
<evidence type="ECO:0000256" key="9">
    <source>
        <dbReference type="ARBA" id="ARBA00022984"/>
    </source>
</evidence>
<dbReference type="GO" id="GO:0008360">
    <property type="term" value="P:regulation of cell shape"/>
    <property type="evidence" value="ECO:0007669"/>
    <property type="project" value="UniProtKB-KW"/>
</dbReference>
<dbReference type="InterPro" id="IPR011127">
    <property type="entry name" value="Dala_Dala_lig_N"/>
</dbReference>
<protein>
    <recommendedName>
        <fullName evidence="12">D-alanine--D-alanine ligase</fullName>
        <ecNumber evidence="12">6.3.2.4</ecNumber>
    </recommendedName>
    <alternativeName>
        <fullName evidence="12">D-Ala-D-Ala ligase</fullName>
    </alternativeName>
    <alternativeName>
        <fullName evidence="12">D-alanylalanine synthetase</fullName>
    </alternativeName>
</protein>
<evidence type="ECO:0000256" key="6">
    <source>
        <dbReference type="ARBA" id="ARBA00022840"/>
    </source>
</evidence>
<dbReference type="GO" id="GO:0005524">
    <property type="term" value="F:ATP binding"/>
    <property type="evidence" value="ECO:0007669"/>
    <property type="project" value="UniProtKB-UniRule"/>
</dbReference>
<keyword evidence="12" id="KW-0963">Cytoplasm</keyword>
<comment type="cofactor">
    <cofactor evidence="1">
        <name>Mn(2+)</name>
        <dbReference type="ChEBI" id="CHEBI:29035"/>
    </cofactor>
</comment>
<comment type="function">
    <text evidence="12">Cell wall formation.</text>
</comment>
<dbReference type="NCBIfam" id="NF002528">
    <property type="entry name" value="PRK01966.1-4"/>
    <property type="match status" value="1"/>
</dbReference>
<dbReference type="GO" id="GO:0005829">
    <property type="term" value="C:cytosol"/>
    <property type="evidence" value="ECO:0007669"/>
    <property type="project" value="TreeGrafter"/>
</dbReference>
<evidence type="ECO:0000256" key="15">
    <source>
        <dbReference type="PIRSR" id="PIRSR039102-3"/>
    </source>
</evidence>
<comment type="subcellular location">
    <subcellularLocation>
        <location evidence="12">Cytoplasm</location>
    </subcellularLocation>
</comment>
<keyword evidence="19" id="KW-1185">Reference proteome</keyword>
<dbReference type="PANTHER" id="PTHR23132:SF25">
    <property type="entry name" value="D-ALANINE--D-ALANINE LIGASE A"/>
    <property type="match status" value="1"/>
</dbReference>
<evidence type="ECO:0000256" key="16">
    <source>
        <dbReference type="PROSITE-ProRule" id="PRU00409"/>
    </source>
</evidence>
<comment type="cofactor">
    <cofactor evidence="15">
        <name>Mg(2+)</name>
        <dbReference type="ChEBI" id="CHEBI:18420"/>
    </cofactor>
    <cofactor evidence="15">
        <name>Mn(2+)</name>
        <dbReference type="ChEBI" id="CHEBI:29035"/>
    </cofactor>
    <text evidence="15">Binds 2 magnesium or manganese ions per subunit.</text>
</comment>
<feature type="active site" evidence="13">
    <location>
        <position position="189"/>
    </location>
</feature>
<keyword evidence="10 15" id="KW-0464">Manganese</keyword>
<dbReference type="PROSITE" id="PS00843">
    <property type="entry name" value="DALA_DALA_LIGASE_1"/>
    <property type="match status" value="1"/>
</dbReference>
<dbReference type="InterPro" id="IPR011095">
    <property type="entry name" value="Dala_Dala_lig_C"/>
</dbReference>